<sequence length="121" mass="13832">MRKFLVVSIPIITLIFFILIMLSGSILKNPLGNNDNFPFSINTIIEDVNAQHWEKAYEDTEKLDLTWNKIIKRVQFSSERDEINALSVSIARLKGAIIARDKASALMEINEAFEHWNGLGR</sequence>
<dbReference type="RefSeq" id="WP_073012286.1">
    <property type="nucleotide sequence ID" value="NZ_FQZO01000012.1"/>
</dbReference>
<organism evidence="2 3">
    <name type="scientific">Clostridium amylolyticum</name>
    <dbReference type="NCBI Taxonomy" id="1121298"/>
    <lineage>
        <taxon>Bacteria</taxon>
        <taxon>Bacillati</taxon>
        <taxon>Bacillota</taxon>
        <taxon>Clostridia</taxon>
        <taxon>Eubacteriales</taxon>
        <taxon>Clostridiaceae</taxon>
        <taxon>Clostridium</taxon>
    </lineage>
</organism>
<dbReference type="Proteomes" id="UP000184080">
    <property type="component" value="Unassembled WGS sequence"/>
</dbReference>
<reference evidence="2 3" key="1">
    <citation type="submission" date="2016-11" db="EMBL/GenBank/DDBJ databases">
        <authorList>
            <person name="Jaros S."/>
            <person name="Januszkiewicz K."/>
            <person name="Wedrychowicz H."/>
        </authorList>
    </citation>
    <scope>NUCLEOTIDE SEQUENCE [LARGE SCALE GENOMIC DNA]</scope>
    <source>
        <strain evidence="2 3">DSM 21864</strain>
    </source>
</reference>
<dbReference type="Pfam" id="PF14276">
    <property type="entry name" value="DUF4363"/>
    <property type="match status" value="1"/>
</dbReference>
<evidence type="ECO:0000313" key="3">
    <source>
        <dbReference type="Proteomes" id="UP000184080"/>
    </source>
</evidence>
<keyword evidence="1" id="KW-1133">Transmembrane helix</keyword>
<accession>A0A1M6NRM2</accession>
<evidence type="ECO:0000313" key="2">
    <source>
        <dbReference type="EMBL" id="SHJ98296.1"/>
    </source>
</evidence>
<keyword evidence="1" id="KW-0812">Transmembrane</keyword>
<name>A0A1M6NRM2_9CLOT</name>
<dbReference type="STRING" id="1121298.SAMN05444401_0293"/>
<dbReference type="OrthoDB" id="1739442at2"/>
<protein>
    <recommendedName>
        <fullName evidence="4">DUF4363 domain-containing protein</fullName>
    </recommendedName>
</protein>
<evidence type="ECO:0000256" key="1">
    <source>
        <dbReference type="SAM" id="Phobius"/>
    </source>
</evidence>
<proteinExistence type="predicted"/>
<dbReference type="EMBL" id="FQZO01000012">
    <property type="protein sequence ID" value="SHJ98296.1"/>
    <property type="molecule type" value="Genomic_DNA"/>
</dbReference>
<dbReference type="AlphaFoldDB" id="A0A1M6NRM2"/>
<dbReference type="InterPro" id="IPR025373">
    <property type="entry name" value="DUF4363"/>
</dbReference>
<keyword evidence="1" id="KW-0472">Membrane</keyword>
<evidence type="ECO:0008006" key="4">
    <source>
        <dbReference type="Google" id="ProtNLM"/>
    </source>
</evidence>
<keyword evidence="3" id="KW-1185">Reference proteome</keyword>
<gene>
    <name evidence="2" type="ORF">SAMN05444401_0293</name>
</gene>
<feature type="transmembrane region" description="Helical" evidence="1">
    <location>
        <begin position="6"/>
        <end position="27"/>
    </location>
</feature>